<gene>
    <name evidence="1" type="ORF">L2E82_28149</name>
</gene>
<protein>
    <submittedName>
        <fullName evidence="1">Uncharacterized protein</fullName>
    </submittedName>
</protein>
<reference evidence="1 2" key="2">
    <citation type="journal article" date="2022" name="Mol. Ecol. Resour.">
        <title>The genomes of chicory, endive, great burdock and yacon provide insights into Asteraceae paleo-polyploidization history and plant inulin production.</title>
        <authorList>
            <person name="Fan W."/>
            <person name="Wang S."/>
            <person name="Wang H."/>
            <person name="Wang A."/>
            <person name="Jiang F."/>
            <person name="Liu H."/>
            <person name="Zhao H."/>
            <person name="Xu D."/>
            <person name="Zhang Y."/>
        </authorList>
    </citation>
    <scope>NUCLEOTIDE SEQUENCE [LARGE SCALE GENOMIC DNA]</scope>
    <source>
        <strain evidence="2">cv. Punajuju</strain>
        <tissue evidence="1">Leaves</tissue>
    </source>
</reference>
<dbReference type="Proteomes" id="UP001055811">
    <property type="component" value="Linkage Group LG05"/>
</dbReference>
<name>A0ACB9CV43_CICIN</name>
<comment type="caution">
    <text evidence="1">The sequence shown here is derived from an EMBL/GenBank/DDBJ whole genome shotgun (WGS) entry which is preliminary data.</text>
</comment>
<evidence type="ECO:0000313" key="1">
    <source>
        <dbReference type="EMBL" id="KAI3738130.1"/>
    </source>
</evidence>
<reference evidence="2" key="1">
    <citation type="journal article" date="2022" name="Mol. Ecol. Resour.">
        <title>The genomes of chicory, endive, great burdock and yacon provide insights into Asteraceae palaeo-polyploidization history and plant inulin production.</title>
        <authorList>
            <person name="Fan W."/>
            <person name="Wang S."/>
            <person name="Wang H."/>
            <person name="Wang A."/>
            <person name="Jiang F."/>
            <person name="Liu H."/>
            <person name="Zhao H."/>
            <person name="Xu D."/>
            <person name="Zhang Y."/>
        </authorList>
    </citation>
    <scope>NUCLEOTIDE SEQUENCE [LARGE SCALE GENOMIC DNA]</scope>
    <source>
        <strain evidence="2">cv. Punajuju</strain>
    </source>
</reference>
<accession>A0ACB9CV43</accession>
<evidence type="ECO:0000313" key="2">
    <source>
        <dbReference type="Proteomes" id="UP001055811"/>
    </source>
</evidence>
<sequence length="173" mass="20227">MNMTLLMLIKYNICNFFFSQKNVKRRIFITILLCSITSNSNLWYELYSWTVSVNEIGGTARSTRSDTVSKRHIRFTGQKNNWVQNHHSISMPECLFSSPIAPPTTTFGVCEVHSADVIRRARFLEHVLSRHFRQRVEAVEVHRKRREHGQGRYQDASEQVVGYLQRRDLGLLL</sequence>
<dbReference type="EMBL" id="CM042013">
    <property type="protein sequence ID" value="KAI3738130.1"/>
    <property type="molecule type" value="Genomic_DNA"/>
</dbReference>
<keyword evidence="2" id="KW-1185">Reference proteome</keyword>
<organism evidence="1 2">
    <name type="scientific">Cichorium intybus</name>
    <name type="common">Chicory</name>
    <dbReference type="NCBI Taxonomy" id="13427"/>
    <lineage>
        <taxon>Eukaryota</taxon>
        <taxon>Viridiplantae</taxon>
        <taxon>Streptophyta</taxon>
        <taxon>Embryophyta</taxon>
        <taxon>Tracheophyta</taxon>
        <taxon>Spermatophyta</taxon>
        <taxon>Magnoliopsida</taxon>
        <taxon>eudicotyledons</taxon>
        <taxon>Gunneridae</taxon>
        <taxon>Pentapetalae</taxon>
        <taxon>asterids</taxon>
        <taxon>campanulids</taxon>
        <taxon>Asterales</taxon>
        <taxon>Asteraceae</taxon>
        <taxon>Cichorioideae</taxon>
        <taxon>Cichorieae</taxon>
        <taxon>Cichoriinae</taxon>
        <taxon>Cichorium</taxon>
    </lineage>
</organism>
<proteinExistence type="predicted"/>